<comment type="caution">
    <text evidence="2">The sequence shown here is derived from an EMBL/GenBank/DDBJ whole genome shotgun (WGS) entry which is preliminary data.</text>
</comment>
<dbReference type="RefSeq" id="WP_377832497.1">
    <property type="nucleotide sequence ID" value="NZ_JBHRSK010000004.1"/>
</dbReference>
<evidence type="ECO:0000313" key="2">
    <source>
        <dbReference type="EMBL" id="MFC2967851.1"/>
    </source>
</evidence>
<evidence type="ECO:0000259" key="1">
    <source>
        <dbReference type="Pfam" id="PF24891"/>
    </source>
</evidence>
<dbReference type="Proteomes" id="UP001595443">
    <property type="component" value="Unassembled WGS sequence"/>
</dbReference>
<gene>
    <name evidence="2" type="ORF">ACFOES_07075</name>
</gene>
<feature type="domain" description="DUF7742" evidence="1">
    <location>
        <begin position="2"/>
        <end position="88"/>
    </location>
</feature>
<evidence type="ECO:0000313" key="3">
    <source>
        <dbReference type="Proteomes" id="UP001595443"/>
    </source>
</evidence>
<organism evidence="2 3">
    <name type="scientific">Acidimangrovimonas pyrenivorans</name>
    <dbReference type="NCBI Taxonomy" id="2030798"/>
    <lineage>
        <taxon>Bacteria</taxon>
        <taxon>Pseudomonadati</taxon>
        <taxon>Pseudomonadota</taxon>
        <taxon>Alphaproteobacteria</taxon>
        <taxon>Rhodobacterales</taxon>
        <taxon>Paracoccaceae</taxon>
        <taxon>Acidimangrovimonas</taxon>
    </lineage>
</organism>
<dbReference type="Pfam" id="PF24891">
    <property type="entry name" value="DUF7742"/>
    <property type="match status" value="1"/>
</dbReference>
<name>A0ABV7AFM2_9RHOB</name>
<reference evidence="3" key="1">
    <citation type="journal article" date="2019" name="Int. J. Syst. Evol. Microbiol.">
        <title>The Global Catalogue of Microorganisms (GCM) 10K type strain sequencing project: providing services to taxonomists for standard genome sequencing and annotation.</title>
        <authorList>
            <consortium name="The Broad Institute Genomics Platform"/>
            <consortium name="The Broad Institute Genome Sequencing Center for Infectious Disease"/>
            <person name="Wu L."/>
            <person name="Ma J."/>
        </authorList>
    </citation>
    <scope>NUCLEOTIDE SEQUENCE [LARGE SCALE GENOMIC DNA]</scope>
    <source>
        <strain evidence="3">KCTC 62192</strain>
    </source>
</reference>
<proteinExistence type="predicted"/>
<protein>
    <recommendedName>
        <fullName evidence="1">DUF7742 domain-containing protein</fullName>
    </recommendedName>
</protein>
<keyword evidence="3" id="KW-1185">Reference proteome</keyword>
<accession>A0ABV7AFM2</accession>
<sequence>MRQVLPGDLVAAALVLRALPEAERDGALRRLLEEADLADRYRKRLGRPHPDYGNGSLMAAALRHRPGGEPFLSDPAYLDALGRVIAALRARRARHDNDHKMCSGGLYS</sequence>
<dbReference type="EMBL" id="JBHRSK010000004">
    <property type="protein sequence ID" value="MFC2967851.1"/>
    <property type="molecule type" value="Genomic_DNA"/>
</dbReference>
<dbReference type="InterPro" id="IPR056644">
    <property type="entry name" value="DUF7742"/>
</dbReference>